<dbReference type="EMBL" id="CP015058">
    <property type="protein sequence ID" value="QGN16592.1"/>
    <property type="molecule type" value="Genomic_DNA"/>
</dbReference>
<sequence length="390" mass="43614">MGEQNSVCQCGSINSRDSIFERSVQDPFCSVLYRLDREGEQEDPEYDETTFNEQQEENGQQDRDMQSELDPLQEEPYSTNKEYVTTENAIDDEINGSSNGNGNDDDNDSDFADDGVNPFRPTVPRQDVLESREWYVCPNCHRHRKQRSKSFASNGAHSFYPDVKPISRANSIVLPLSKQSTRQSIGSDFFASLDSGDNYAHLQQAMGESGHPHSHSNSNSNSNSNINQNQNQGQHVPEANSLSGSRSSISLSTNHIPTHLYSLERYISSELDSATESFFDKSKMLGDEGHHPHEAFSSSFTKLSLHSSPDASETTLPNTQDQSQGLNQGQGQSQSHNQSRRHSHSHSPSSPTSPFTHKHKTNNDHFSPPFLDARKRKKSFIELALAESFS</sequence>
<feature type="compositionally biased region" description="Acidic residues" evidence="3">
    <location>
        <begin position="103"/>
        <end position="113"/>
    </location>
</feature>
<reference evidence="4 5" key="1">
    <citation type="submission" date="2016-03" db="EMBL/GenBank/DDBJ databases">
        <title>How can Kluyveromyces marxianus grow so fast - potential evolutionary course in Saccharomyces Complex revealed by comparative genomics.</title>
        <authorList>
            <person name="Mo W."/>
            <person name="Lu W."/>
            <person name="Yang X."/>
            <person name="Qi J."/>
            <person name="Lv H."/>
        </authorList>
    </citation>
    <scope>NUCLEOTIDE SEQUENCE [LARGE SCALE GENOMIC DNA]</scope>
    <source>
        <strain evidence="4 5">FIM1</strain>
    </source>
</reference>
<keyword evidence="2" id="KW-0597">Phosphoprotein</keyword>
<evidence type="ECO:0000256" key="1">
    <source>
        <dbReference type="ARBA" id="ARBA00008990"/>
    </source>
</evidence>
<feature type="compositionally biased region" description="Low complexity" evidence="3">
    <location>
        <begin position="215"/>
        <end position="250"/>
    </location>
</feature>
<comment type="similarity">
    <text evidence="1">Belongs to the ISF1/MBR1 family.</text>
</comment>
<feature type="region of interest" description="Disordered" evidence="3">
    <location>
        <begin position="301"/>
        <end position="371"/>
    </location>
</feature>
<organism evidence="4 5">
    <name type="scientific">Kluyveromyces marxianus</name>
    <name type="common">Yeast</name>
    <name type="synonym">Candida kefyr</name>
    <dbReference type="NCBI Taxonomy" id="4911"/>
    <lineage>
        <taxon>Eukaryota</taxon>
        <taxon>Fungi</taxon>
        <taxon>Dikarya</taxon>
        <taxon>Ascomycota</taxon>
        <taxon>Saccharomycotina</taxon>
        <taxon>Saccharomycetes</taxon>
        <taxon>Saccharomycetales</taxon>
        <taxon>Saccharomycetaceae</taxon>
        <taxon>Kluyveromyces</taxon>
    </lineage>
</organism>
<feature type="compositionally biased region" description="Low complexity" evidence="3">
    <location>
        <begin position="322"/>
        <end position="337"/>
    </location>
</feature>
<gene>
    <name evidence="4" type="primary">MBR1</name>
    <name evidence="4" type="ORF">FIM1_3308</name>
</gene>
<feature type="region of interest" description="Disordered" evidence="3">
    <location>
        <begin position="35"/>
        <end position="124"/>
    </location>
</feature>
<evidence type="ECO:0000313" key="4">
    <source>
        <dbReference type="EMBL" id="QGN16592.1"/>
    </source>
</evidence>
<feature type="compositionally biased region" description="Polar residues" evidence="3">
    <location>
        <begin position="76"/>
        <end position="88"/>
    </location>
</feature>
<feature type="region of interest" description="Disordered" evidence="3">
    <location>
        <begin position="206"/>
        <end position="250"/>
    </location>
</feature>
<accession>A0ABX6EX00</accession>
<evidence type="ECO:0000313" key="5">
    <source>
        <dbReference type="Proteomes" id="UP000422736"/>
    </source>
</evidence>
<evidence type="ECO:0000256" key="2">
    <source>
        <dbReference type="ARBA" id="ARBA00022553"/>
    </source>
</evidence>
<evidence type="ECO:0000256" key="3">
    <source>
        <dbReference type="SAM" id="MobiDB-lite"/>
    </source>
</evidence>
<name>A0ABX6EX00_KLUMA</name>
<keyword evidence="5" id="KW-1185">Reference proteome</keyword>
<dbReference type="Pfam" id="PF17058">
    <property type="entry name" value="MBR1"/>
    <property type="match status" value="1"/>
</dbReference>
<feature type="compositionally biased region" description="Polar residues" evidence="3">
    <location>
        <begin position="309"/>
        <end position="321"/>
    </location>
</feature>
<feature type="compositionally biased region" description="Acidic residues" evidence="3">
    <location>
        <begin position="39"/>
        <end position="56"/>
    </location>
</feature>
<dbReference type="Proteomes" id="UP000422736">
    <property type="component" value="Chromosome 5"/>
</dbReference>
<reference evidence="4 5" key="2">
    <citation type="submission" date="2019-11" db="EMBL/GenBank/DDBJ databases">
        <authorList>
            <person name="Lu H."/>
        </authorList>
    </citation>
    <scope>NUCLEOTIDE SEQUENCE [LARGE SCALE GENOMIC DNA]</scope>
    <source>
        <strain evidence="4 5">FIM1</strain>
    </source>
</reference>
<dbReference type="InterPro" id="IPR031443">
    <property type="entry name" value="Mbr1"/>
</dbReference>
<protein>
    <submittedName>
        <fullName evidence="4">Protein MBR1</fullName>
    </submittedName>
</protein>
<proteinExistence type="inferred from homology"/>